<comment type="subcellular location">
    <subcellularLocation>
        <location evidence="3">Cytoplasm</location>
    </subcellularLocation>
</comment>
<gene>
    <name evidence="3 6" type="primary">rimP</name>
    <name evidence="6" type="ORF">HW532_12465</name>
</gene>
<dbReference type="GO" id="GO:0005829">
    <property type="term" value="C:cytosol"/>
    <property type="evidence" value="ECO:0007669"/>
    <property type="project" value="TreeGrafter"/>
</dbReference>
<dbReference type="Pfam" id="PF02576">
    <property type="entry name" value="RimP_N"/>
    <property type="match status" value="1"/>
</dbReference>
<dbReference type="KEGG" id="kmn:HW532_12465"/>
<comment type="similarity">
    <text evidence="3">Belongs to the RimP family.</text>
</comment>
<dbReference type="InterPro" id="IPR028989">
    <property type="entry name" value="RimP_N"/>
</dbReference>
<dbReference type="GO" id="GO:0006412">
    <property type="term" value="P:translation"/>
    <property type="evidence" value="ECO:0007669"/>
    <property type="project" value="TreeGrafter"/>
</dbReference>
<dbReference type="RefSeq" id="WP_213160799.1">
    <property type="nucleotide sequence ID" value="NZ_CP058214.1"/>
</dbReference>
<dbReference type="InterPro" id="IPR028998">
    <property type="entry name" value="RimP_C"/>
</dbReference>
<comment type="function">
    <text evidence="3">Required for maturation of 30S ribosomal subunits.</text>
</comment>
<evidence type="ECO:0000259" key="4">
    <source>
        <dbReference type="Pfam" id="PF02576"/>
    </source>
</evidence>
<sequence>MSERGMDERLAREEGPARIVAGLVEPVIEDMGYRLVRVRVTGQNGATLQIMAERPDGTMTIDDCETVSRAVSPLLDVEDPMPGEYMLEVSSPGIDRPLVRLEDFDRWSGHQARVELVAGLEGRRRFRGVLLGTETDEGSVTLRLDEDGETVSLAFADIAEARLVMTDALIKESLARGMHGDDRN</sequence>
<dbReference type="GO" id="GO:0000028">
    <property type="term" value="P:ribosomal small subunit assembly"/>
    <property type="evidence" value="ECO:0007669"/>
    <property type="project" value="TreeGrafter"/>
</dbReference>
<dbReference type="FunFam" id="3.30.300.70:FF:000001">
    <property type="entry name" value="Ribosome maturation factor RimP"/>
    <property type="match status" value="1"/>
</dbReference>
<dbReference type="PANTHER" id="PTHR33867">
    <property type="entry name" value="RIBOSOME MATURATION FACTOR RIMP"/>
    <property type="match status" value="1"/>
</dbReference>
<dbReference type="SUPFAM" id="SSF74942">
    <property type="entry name" value="YhbC-like, C-terminal domain"/>
    <property type="match status" value="1"/>
</dbReference>
<proteinExistence type="inferred from homology"/>
<keyword evidence="2 3" id="KW-0690">Ribosome biogenesis</keyword>
<dbReference type="InterPro" id="IPR003728">
    <property type="entry name" value="Ribosome_maturation_RimP"/>
</dbReference>
<dbReference type="PANTHER" id="PTHR33867:SF1">
    <property type="entry name" value="RIBOSOME MATURATION FACTOR RIMP"/>
    <property type="match status" value="1"/>
</dbReference>
<dbReference type="Pfam" id="PF17384">
    <property type="entry name" value="DUF150_C"/>
    <property type="match status" value="1"/>
</dbReference>
<keyword evidence="7" id="KW-1185">Reference proteome</keyword>
<dbReference type="Gene3D" id="3.30.300.70">
    <property type="entry name" value="RimP-like superfamily, N-terminal"/>
    <property type="match status" value="1"/>
</dbReference>
<feature type="domain" description="Ribosome maturation factor RimP C-terminal" evidence="5">
    <location>
        <begin position="98"/>
        <end position="166"/>
    </location>
</feature>
<evidence type="ECO:0000256" key="3">
    <source>
        <dbReference type="HAMAP-Rule" id="MF_01077"/>
    </source>
</evidence>
<dbReference type="Gene3D" id="2.30.30.180">
    <property type="entry name" value="Ribosome maturation factor RimP, C-terminal domain"/>
    <property type="match status" value="1"/>
</dbReference>
<evidence type="ECO:0000256" key="2">
    <source>
        <dbReference type="ARBA" id="ARBA00022517"/>
    </source>
</evidence>
<dbReference type="EMBL" id="CP058214">
    <property type="protein sequence ID" value="QPC43437.1"/>
    <property type="molecule type" value="Genomic_DNA"/>
</dbReference>
<dbReference type="Proteomes" id="UP000593594">
    <property type="component" value="Chromosome"/>
</dbReference>
<evidence type="ECO:0000259" key="5">
    <source>
        <dbReference type="Pfam" id="PF17384"/>
    </source>
</evidence>
<dbReference type="InterPro" id="IPR035956">
    <property type="entry name" value="RimP_N_sf"/>
</dbReference>
<evidence type="ECO:0000256" key="1">
    <source>
        <dbReference type="ARBA" id="ARBA00022490"/>
    </source>
</evidence>
<name>A0A7S8HC82_9HYPH</name>
<dbReference type="NCBIfam" id="NF000932">
    <property type="entry name" value="PRK00092.2-5"/>
    <property type="match status" value="1"/>
</dbReference>
<dbReference type="AlphaFoldDB" id="A0A7S8HC82"/>
<organism evidence="6 7">
    <name type="scientific">Kaustia mangrovi</name>
    <dbReference type="NCBI Taxonomy" id="2593653"/>
    <lineage>
        <taxon>Bacteria</taxon>
        <taxon>Pseudomonadati</taxon>
        <taxon>Pseudomonadota</taxon>
        <taxon>Alphaproteobacteria</taxon>
        <taxon>Hyphomicrobiales</taxon>
        <taxon>Parvibaculaceae</taxon>
        <taxon>Kaustia</taxon>
    </lineage>
</organism>
<evidence type="ECO:0000313" key="6">
    <source>
        <dbReference type="EMBL" id="QPC43437.1"/>
    </source>
</evidence>
<feature type="domain" description="Ribosome maturation factor RimP N-terminal" evidence="4">
    <location>
        <begin position="23"/>
        <end position="95"/>
    </location>
</feature>
<dbReference type="HAMAP" id="MF_01077">
    <property type="entry name" value="RimP"/>
    <property type="match status" value="1"/>
</dbReference>
<accession>A0A7S8HC82</accession>
<reference evidence="6 7" key="1">
    <citation type="submission" date="2020-06" db="EMBL/GenBank/DDBJ databases">
        <title>Genome sequence of 2 isolates from Red Sea Mangroves.</title>
        <authorList>
            <person name="Sefrji F."/>
            <person name="Michoud G."/>
            <person name="Merlino G."/>
            <person name="Daffonchio D."/>
        </authorList>
    </citation>
    <scope>NUCLEOTIDE SEQUENCE [LARGE SCALE GENOMIC DNA]</scope>
    <source>
        <strain evidence="6 7">R1DC25</strain>
    </source>
</reference>
<protein>
    <recommendedName>
        <fullName evidence="3">Ribosome maturation factor RimP</fullName>
    </recommendedName>
</protein>
<dbReference type="SUPFAM" id="SSF75420">
    <property type="entry name" value="YhbC-like, N-terminal domain"/>
    <property type="match status" value="1"/>
</dbReference>
<keyword evidence="1 3" id="KW-0963">Cytoplasm</keyword>
<evidence type="ECO:0000313" key="7">
    <source>
        <dbReference type="Proteomes" id="UP000593594"/>
    </source>
</evidence>
<dbReference type="InterPro" id="IPR036847">
    <property type="entry name" value="RimP_C_sf"/>
</dbReference>
<dbReference type="CDD" id="cd01734">
    <property type="entry name" value="YlxS_C"/>
    <property type="match status" value="1"/>
</dbReference>